<proteinExistence type="predicted"/>
<comment type="caution">
    <text evidence="2">The sequence shown here is derived from an EMBL/GenBank/DDBJ whole genome shotgun (WGS) entry which is preliminary data.</text>
</comment>
<dbReference type="InterPro" id="IPR012938">
    <property type="entry name" value="Glc/Sorbosone_DH"/>
</dbReference>
<feature type="domain" description="Cadherin" evidence="1">
    <location>
        <begin position="42"/>
        <end position="144"/>
    </location>
</feature>
<evidence type="ECO:0000313" key="3">
    <source>
        <dbReference type="Proteomes" id="UP001197214"/>
    </source>
</evidence>
<dbReference type="PROSITE" id="PS50268">
    <property type="entry name" value="CADHERIN_2"/>
    <property type="match status" value="1"/>
</dbReference>
<dbReference type="InterPro" id="IPR002126">
    <property type="entry name" value="Cadherin-like_dom"/>
</dbReference>
<dbReference type="Pfam" id="PF07995">
    <property type="entry name" value="GSDH"/>
    <property type="match status" value="1"/>
</dbReference>
<dbReference type="Proteomes" id="UP001197214">
    <property type="component" value="Unassembled WGS sequence"/>
</dbReference>
<keyword evidence="3" id="KW-1185">Reference proteome</keyword>
<dbReference type="EMBL" id="JAHWZX010000003">
    <property type="protein sequence ID" value="MBW4330254.1"/>
    <property type="molecule type" value="Genomic_DNA"/>
</dbReference>
<sequence>MMRSKIAMGFLLATTACSGGNDDGGVVVPSPTPTPTNAAPVFSSSSAASIAENSNAVFYTAAASDPEGAAVTYSLVGGADEAQFEIASDGALRFISPPDFRDPTDADANNVYEVAIGASDGAGTTALQLNVTVTMGNDVPPPTLRASGFTEPVQVITDGDGRGDYDIVFERNGRVTRVYSPAGFPAPRETILDISSTISTEGEGGLLGAAVGEYAQVIVNGRPTTCHPFYLFVTNLDGDIEIRRYCPFADPSNRSLNTVLLRIPHRGSNVNYGGWIQLRDKQINHDVLYIGTGDGSSAGNPATVAQDPSSLLGKILRIDVGRDDFPDDPDRNYGIPAGNPFAQSGGAPEVWALGLRNPAQGSLGPYRDSSDLNGDGFVADHGEAREELNFVLNDRPGVNYGWPLFDGTRPYRGNDATGLMPPATEYAHGTGRREGAYVIPGVPYRYLENQFVFADAQTGAFWTIPTARFVPGQTVPSTDYILRRTDFIPYSGTLNGAVSFFQIYYGGLKILDRDGDLYEMPS</sequence>
<protein>
    <submittedName>
        <fullName evidence="2">PQQ-dependent sugar dehydrogenase</fullName>
    </submittedName>
</protein>
<reference evidence="2 3" key="1">
    <citation type="submission" date="2021-07" db="EMBL/GenBank/DDBJ databases">
        <title>Stakelama flava sp. nov., a novel endophytic bacterium isolated from branch of Kandelia candel.</title>
        <authorList>
            <person name="Tuo L."/>
        </authorList>
    </citation>
    <scope>NUCLEOTIDE SEQUENCE [LARGE SCALE GENOMIC DNA]</scope>
    <source>
        <strain evidence="2 3">CBK3Z-3</strain>
    </source>
</reference>
<organism evidence="2 3">
    <name type="scientific">Stakelama flava</name>
    <dbReference type="NCBI Taxonomy" id="2860338"/>
    <lineage>
        <taxon>Bacteria</taxon>
        <taxon>Pseudomonadati</taxon>
        <taxon>Pseudomonadota</taxon>
        <taxon>Alphaproteobacteria</taxon>
        <taxon>Sphingomonadales</taxon>
        <taxon>Sphingomonadaceae</taxon>
        <taxon>Stakelama</taxon>
    </lineage>
</organism>
<evidence type="ECO:0000313" key="2">
    <source>
        <dbReference type="EMBL" id="MBW4330254.1"/>
    </source>
</evidence>
<gene>
    <name evidence="2" type="ORF">KY084_05135</name>
</gene>
<dbReference type="PROSITE" id="PS51257">
    <property type="entry name" value="PROKAR_LIPOPROTEIN"/>
    <property type="match status" value="1"/>
</dbReference>
<evidence type="ECO:0000259" key="1">
    <source>
        <dbReference type="PROSITE" id="PS50268"/>
    </source>
</evidence>
<accession>A0ABS6XJ62</accession>
<dbReference type="PANTHER" id="PTHR19328:SF75">
    <property type="entry name" value="ALDOSE SUGAR DEHYDROGENASE YLII"/>
    <property type="match status" value="1"/>
</dbReference>
<name>A0ABS6XJ62_9SPHN</name>
<dbReference type="RefSeq" id="WP_219237351.1">
    <property type="nucleotide sequence ID" value="NZ_JAHWZX010000003.1"/>
</dbReference>
<dbReference type="PANTHER" id="PTHR19328">
    <property type="entry name" value="HEDGEHOG-INTERACTING PROTEIN"/>
    <property type="match status" value="1"/>
</dbReference>
<dbReference type="CDD" id="cd11304">
    <property type="entry name" value="Cadherin_repeat"/>
    <property type="match status" value="1"/>
</dbReference>